<evidence type="ECO:0000259" key="1">
    <source>
        <dbReference type="Pfam" id="PF00535"/>
    </source>
</evidence>
<dbReference type="Proteomes" id="UP001597374">
    <property type="component" value="Unassembled WGS sequence"/>
</dbReference>
<gene>
    <name evidence="2" type="ORF">ACFSKP_01515</name>
</gene>
<dbReference type="CDD" id="cd00761">
    <property type="entry name" value="Glyco_tranf_GTA_type"/>
    <property type="match status" value="1"/>
</dbReference>
<keyword evidence="3" id="KW-1185">Reference proteome</keyword>
<proteinExistence type="predicted"/>
<evidence type="ECO:0000313" key="3">
    <source>
        <dbReference type="Proteomes" id="UP001597374"/>
    </source>
</evidence>
<accession>A0ABW5CUD4</accession>
<protein>
    <submittedName>
        <fullName evidence="2">Glycosyltransferase family 2 protein</fullName>
    </submittedName>
</protein>
<dbReference type="PANTHER" id="PTHR22916">
    <property type="entry name" value="GLYCOSYLTRANSFERASE"/>
    <property type="match status" value="1"/>
</dbReference>
<dbReference type="SUPFAM" id="SSF53448">
    <property type="entry name" value="Nucleotide-diphospho-sugar transferases"/>
    <property type="match status" value="1"/>
</dbReference>
<dbReference type="InterPro" id="IPR001173">
    <property type="entry name" value="Glyco_trans_2-like"/>
</dbReference>
<name>A0ABW5CUD4_9BACT</name>
<dbReference type="Pfam" id="PF00535">
    <property type="entry name" value="Glycos_transf_2"/>
    <property type="match status" value="1"/>
</dbReference>
<comment type="caution">
    <text evidence="2">The sequence shown here is derived from an EMBL/GenBank/DDBJ whole genome shotgun (WGS) entry which is preliminary data.</text>
</comment>
<evidence type="ECO:0000313" key="2">
    <source>
        <dbReference type="EMBL" id="MFD2244910.1"/>
    </source>
</evidence>
<dbReference type="Gene3D" id="3.90.550.10">
    <property type="entry name" value="Spore Coat Polysaccharide Biosynthesis Protein SpsA, Chain A"/>
    <property type="match status" value="1"/>
</dbReference>
<dbReference type="EMBL" id="JBHUIM010000001">
    <property type="protein sequence ID" value="MFD2244910.1"/>
    <property type="molecule type" value="Genomic_DNA"/>
</dbReference>
<reference evidence="3" key="1">
    <citation type="journal article" date="2019" name="Int. J. Syst. Evol. Microbiol.">
        <title>The Global Catalogue of Microorganisms (GCM) 10K type strain sequencing project: providing services to taxonomists for standard genome sequencing and annotation.</title>
        <authorList>
            <consortium name="The Broad Institute Genomics Platform"/>
            <consortium name="The Broad Institute Genome Sequencing Center for Infectious Disease"/>
            <person name="Wu L."/>
            <person name="Ma J."/>
        </authorList>
    </citation>
    <scope>NUCLEOTIDE SEQUENCE [LARGE SCALE GENOMIC DNA]</scope>
    <source>
        <strain evidence="3">CGMCC 4.1782</strain>
    </source>
</reference>
<dbReference type="InterPro" id="IPR029044">
    <property type="entry name" value="Nucleotide-diphossugar_trans"/>
</dbReference>
<organism evidence="2 3">
    <name type="scientific">Pontibacter ruber</name>
    <dbReference type="NCBI Taxonomy" id="1343895"/>
    <lineage>
        <taxon>Bacteria</taxon>
        <taxon>Pseudomonadati</taxon>
        <taxon>Bacteroidota</taxon>
        <taxon>Cytophagia</taxon>
        <taxon>Cytophagales</taxon>
        <taxon>Hymenobacteraceae</taxon>
        <taxon>Pontibacter</taxon>
    </lineage>
</organism>
<feature type="domain" description="Glycosyltransferase 2-like" evidence="1">
    <location>
        <begin position="6"/>
        <end position="133"/>
    </location>
</feature>
<sequence>MIPKVSILIPLFNSENFITEAIKSVFNQTWKNIEIIIVDDGSTDNSFSIAKSFESEKVKVFSIQNGGACKARNFAFAKSTGDYIQYLDADDILSKNKIENQLLLLMTNGPETIASCAWGRFHKNITDWKVELQRINKSYDFPLNWLIDSWSGRGVGQTSIWLTPRKLIETAGPWNEKLTVNQDGEFFSRVITRSKSIIYCSNSFVYYRSSSNNSISRAPFSKDKAQSLLKSYKLYMDNIPVTHFNLEVKKALARNFAEFIYRFEDKYPELSKEAWIELYKLGVVYFEPVGGGTLSRLTRMVGFNKALKLRKLFNFIKNKFQNY</sequence>
<dbReference type="RefSeq" id="WP_250429716.1">
    <property type="nucleotide sequence ID" value="NZ_JALPRR010000002.1"/>
</dbReference>